<accession>A0AAN9N678</accession>
<name>A0AAN9N678_PHACN</name>
<sequence>MAKETVVALDKVRRPILEGCLGLRSIMAINEPFGKTWQLPPCFPVDIEEQIMSIVIPLIDTKDVLRWKLRVDVHVIVENNFEAHKVGKAFEVDDTRVVFAIEIDLYDWSVILL</sequence>
<evidence type="ECO:0000313" key="1">
    <source>
        <dbReference type="EMBL" id="KAK7364708.1"/>
    </source>
</evidence>
<protein>
    <submittedName>
        <fullName evidence="1">Uncharacterized protein</fullName>
    </submittedName>
</protein>
<proteinExistence type="predicted"/>
<dbReference type="AlphaFoldDB" id="A0AAN9N678"/>
<dbReference type="Proteomes" id="UP001374584">
    <property type="component" value="Unassembled WGS sequence"/>
</dbReference>
<dbReference type="EMBL" id="JAYMYR010000005">
    <property type="protein sequence ID" value="KAK7364708.1"/>
    <property type="molecule type" value="Genomic_DNA"/>
</dbReference>
<keyword evidence="2" id="KW-1185">Reference proteome</keyword>
<evidence type="ECO:0000313" key="2">
    <source>
        <dbReference type="Proteomes" id="UP001374584"/>
    </source>
</evidence>
<reference evidence="1 2" key="1">
    <citation type="submission" date="2024-01" db="EMBL/GenBank/DDBJ databases">
        <title>The genomes of 5 underutilized Papilionoideae crops provide insights into root nodulation and disease resistanc.</title>
        <authorList>
            <person name="Jiang F."/>
        </authorList>
    </citation>
    <scope>NUCLEOTIDE SEQUENCE [LARGE SCALE GENOMIC DNA]</scope>
    <source>
        <strain evidence="1">JINMINGXINNONG_FW02</strain>
        <tissue evidence="1">Leaves</tissue>
    </source>
</reference>
<gene>
    <name evidence="1" type="ORF">VNO80_13449</name>
</gene>
<organism evidence="1 2">
    <name type="scientific">Phaseolus coccineus</name>
    <name type="common">Scarlet runner bean</name>
    <name type="synonym">Phaseolus multiflorus</name>
    <dbReference type="NCBI Taxonomy" id="3886"/>
    <lineage>
        <taxon>Eukaryota</taxon>
        <taxon>Viridiplantae</taxon>
        <taxon>Streptophyta</taxon>
        <taxon>Embryophyta</taxon>
        <taxon>Tracheophyta</taxon>
        <taxon>Spermatophyta</taxon>
        <taxon>Magnoliopsida</taxon>
        <taxon>eudicotyledons</taxon>
        <taxon>Gunneridae</taxon>
        <taxon>Pentapetalae</taxon>
        <taxon>rosids</taxon>
        <taxon>fabids</taxon>
        <taxon>Fabales</taxon>
        <taxon>Fabaceae</taxon>
        <taxon>Papilionoideae</taxon>
        <taxon>50 kb inversion clade</taxon>
        <taxon>NPAAA clade</taxon>
        <taxon>indigoferoid/millettioid clade</taxon>
        <taxon>Phaseoleae</taxon>
        <taxon>Phaseolus</taxon>
    </lineage>
</organism>
<comment type="caution">
    <text evidence="1">The sequence shown here is derived from an EMBL/GenBank/DDBJ whole genome shotgun (WGS) entry which is preliminary data.</text>
</comment>